<feature type="transmembrane region" description="Helical" evidence="1">
    <location>
        <begin position="6"/>
        <end position="26"/>
    </location>
</feature>
<keyword evidence="1" id="KW-1133">Transmembrane helix</keyword>
<proteinExistence type="predicted"/>
<evidence type="ECO:0000313" key="2">
    <source>
        <dbReference type="EMBL" id="NJB89706.1"/>
    </source>
</evidence>
<protein>
    <submittedName>
        <fullName evidence="2">Uncharacterized protein</fullName>
    </submittedName>
</protein>
<keyword evidence="3" id="KW-1185">Reference proteome</keyword>
<organism evidence="2 3">
    <name type="scientific">Sphingopyxis italica</name>
    <dbReference type="NCBI Taxonomy" id="1129133"/>
    <lineage>
        <taxon>Bacteria</taxon>
        <taxon>Pseudomonadati</taxon>
        <taxon>Pseudomonadota</taxon>
        <taxon>Alphaproteobacteria</taxon>
        <taxon>Sphingomonadales</taxon>
        <taxon>Sphingomonadaceae</taxon>
        <taxon>Sphingopyxis</taxon>
    </lineage>
</organism>
<name>A0A7X5XSZ1_9SPHN</name>
<sequence>MTIFHYKLLGFLLIVGLLGFNSLRYWRRRQELRLALAQGEGLARDGWLTTADEPGYRDLYNDLQREAFADFGSRIFHSIGLAVSWGLLTLVADNWHEWGL</sequence>
<dbReference type="AlphaFoldDB" id="A0A7X5XSZ1"/>
<comment type="caution">
    <text evidence="2">The sequence shown here is derived from an EMBL/GenBank/DDBJ whole genome shotgun (WGS) entry which is preliminary data.</text>
</comment>
<reference evidence="2 3" key="1">
    <citation type="submission" date="2020-03" db="EMBL/GenBank/DDBJ databases">
        <title>Genomic Encyclopedia of Type Strains, Phase IV (KMG-IV): sequencing the most valuable type-strain genomes for metagenomic binning, comparative biology and taxonomic classification.</title>
        <authorList>
            <person name="Goeker M."/>
        </authorList>
    </citation>
    <scope>NUCLEOTIDE SEQUENCE [LARGE SCALE GENOMIC DNA]</scope>
    <source>
        <strain evidence="2 3">DSM 25229</strain>
    </source>
</reference>
<evidence type="ECO:0000256" key="1">
    <source>
        <dbReference type="SAM" id="Phobius"/>
    </source>
</evidence>
<dbReference type="RefSeq" id="WP_167921169.1">
    <property type="nucleotide sequence ID" value="NZ_JAATIT010000002.1"/>
</dbReference>
<keyword evidence="1" id="KW-0812">Transmembrane</keyword>
<evidence type="ECO:0000313" key="3">
    <source>
        <dbReference type="Proteomes" id="UP000535078"/>
    </source>
</evidence>
<keyword evidence="1" id="KW-0472">Membrane</keyword>
<dbReference type="Proteomes" id="UP000535078">
    <property type="component" value="Unassembled WGS sequence"/>
</dbReference>
<dbReference type="EMBL" id="JAATIT010000002">
    <property type="protein sequence ID" value="NJB89706.1"/>
    <property type="molecule type" value="Genomic_DNA"/>
</dbReference>
<gene>
    <name evidence="2" type="ORF">GGR90_001881</name>
</gene>
<accession>A0A7X5XSZ1</accession>